<evidence type="ECO:0000259" key="9">
    <source>
        <dbReference type="Pfam" id="PF01545"/>
    </source>
</evidence>
<dbReference type="Pfam" id="PF01545">
    <property type="entry name" value="Cation_efflux"/>
    <property type="match status" value="1"/>
</dbReference>
<feature type="domain" description="Cation efflux protein cytoplasmic" evidence="10">
    <location>
        <begin position="226"/>
        <end position="299"/>
    </location>
</feature>
<evidence type="ECO:0000256" key="5">
    <source>
        <dbReference type="ARBA" id="ARBA00022989"/>
    </source>
</evidence>
<evidence type="ECO:0000259" key="10">
    <source>
        <dbReference type="Pfam" id="PF16916"/>
    </source>
</evidence>
<dbReference type="SUPFAM" id="SSF161111">
    <property type="entry name" value="Cation efflux protein transmembrane domain-like"/>
    <property type="match status" value="1"/>
</dbReference>
<dbReference type="InterPro" id="IPR002524">
    <property type="entry name" value="Cation_efflux"/>
</dbReference>
<evidence type="ECO:0000256" key="1">
    <source>
        <dbReference type="ARBA" id="ARBA00004141"/>
    </source>
</evidence>
<comment type="similarity">
    <text evidence="2">Belongs to the cation diffusion facilitator (CDF) transporter (TC 2.A.4) family. SLC30A subfamily.</text>
</comment>
<dbReference type="InterPro" id="IPR058533">
    <property type="entry name" value="Cation_efflux_TM"/>
</dbReference>
<feature type="transmembrane region" description="Helical" evidence="8">
    <location>
        <begin position="58"/>
        <end position="76"/>
    </location>
</feature>
<keyword evidence="6" id="KW-0406">Ion transport</keyword>
<dbReference type="PANTHER" id="PTHR11562">
    <property type="entry name" value="CATION EFFLUX PROTEIN/ ZINC TRANSPORTER"/>
    <property type="match status" value="1"/>
</dbReference>
<dbReference type="InterPro" id="IPR027469">
    <property type="entry name" value="Cation_efflux_TMD_sf"/>
</dbReference>
<dbReference type="OrthoDB" id="9809646at2"/>
<evidence type="ECO:0000313" key="11">
    <source>
        <dbReference type="EMBL" id="ARQ06149.1"/>
    </source>
</evidence>
<dbReference type="InterPro" id="IPR036837">
    <property type="entry name" value="Cation_efflux_CTD_sf"/>
</dbReference>
<feature type="transmembrane region" description="Helical" evidence="8">
    <location>
        <begin position="163"/>
        <end position="187"/>
    </location>
</feature>
<feature type="transmembrane region" description="Helical" evidence="8">
    <location>
        <begin position="26"/>
        <end position="46"/>
    </location>
</feature>
<keyword evidence="5 8" id="KW-1133">Transmembrane helix</keyword>
<evidence type="ECO:0000256" key="2">
    <source>
        <dbReference type="ARBA" id="ARBA00008873"/>
    </source>
</evidence>
<keyword evidence="4 8" id="KW-0812">Transmembrane</keyword>
<gene>
    <name evidence="11" type="primary">czcD</name>
    <name evidence="11" type="ORF">MCCS_04970</name>
</gene>
<keyword evidence="3" id="KW-0813">Transport</keyword>
<keyword evidence="7 8" id="KW-0472">Membrane</keyword>
<keyword evidence="12" id="KW-1185">Reference proteome</keyword>
<evidence type="ECO:0000256" key="4">
    <source>
        <dbReference type="ARBA" id="ARBA00022692"/>
    </source>
</evidence>
<dbReference type="InterPro" id="IPR050681">
    <property type="entry name" value="CDF/SLC30A"/>
</dbReference>
<dbReference type="GO" id="GO:0005886">
    <property type="term" value="C:plasma membrane"/>
    <property type="evidence" value="ECO:0007669"/>
    <property type="project" value="TreeGrafter"/>
</dbReference>
<protein>
    <submittedName>
        <fullName evidence="11">Cadmium, cobalt and zinc/H(+)-K(+) antiporter</fullName>
    </submittedName>
</protein>
<comment type="subcellular location">
    <subcellularLocation>
        <location evidence="1">Membrane</location>
        <topology evidence="1">Multi-pass membrane protein</topology>
    </subcellularLocation>
</comment>
<organism evidence="11 12">
    <name type="scientific">Macrococcoides canis</name>
    <dbReference type="NCBI Taxonomy" id="1855823"/>
    <lineage>
        <taxon>Bacteria</taxon>
        <taxon>Bacillati</taxon>
        <taxon>Bacillota</taxon>
        <taxon>Bacilli</taxon>
        <taxon>Bacillales</taxon>
        <taxon>Staphylococcaceae</taxon>
        <taxon>Macrococcoides</taxon>
    </lineage>
</organism>
<dbReference type="KEGG" id="mcak:MCCS_04970"/>
<dbReference type="AlphaFoldDB" id="A0A1W7A955"/>
<dbReference type="STRING" id="1855823.MCCS_04970"/>
<dbReference type="Proteomes" id="UP000194154">
    <property type="component" value="Chromosome"/>
</dbReference>
<dbReference type="Gene3D" id="1.20.1510.10">
    <property type="entry name" value="Cation efflux protein transmembrane domain"/>
    <property type="match status" value="1"/>
</dbReference>
<accession>A0A1W7A955</accession>
<proteinExistence type="inferred from homology"/>
<evidence type="ECO:0000313" key="12">
    <source>
        <dbReference type="Proteomes" id="UP000194154"/>
    </source>
</evidence>
<reference evidence="11 12" key="1">
    <citation type="journal article" date="2017" name="Int. J. Syst. Evol. Microbiol.">
        <title>Macrococcus canis sp. nov., a skin bacterium associated with infections in dogs.</title>
        <authorList>
            <person name="Gobeli Brawand S."/>
            <person name="Cotting K."/>
            <person name="Gomez-Sanz E."/>
            <person name="Collaud A."/>
            <person name="Thomann A."/>
            <person name="Brodard I."/>
            <person name="Rodriguez-Campos S."/>
            <person name="Strauss C."/>
            <person name="Perreten V."/>
        </authorList>
    </citation>
    <scope>NUCLEOTIDE SEQUENCE [LARGE SCALE GENOMIC DNA]</scope>
    <source>
        <strain evidence="11 12">KM45013</strain>
    </source>
</reference>
<dbReference type="Pfam" id="PF16916">
    <property type="entry name" value="ZT_dimer"/>
    <property type="match status" value="1"/>
</dbReference>
<dbReference type="GeneID" id="35294640"/>
<dbReference type="SUPFAM" id="SSF160240">
    <property type="entry name" value="Cation efflux protein cytoplasmic domain-like"/>
    <property type="match status" value="1"/>
</dbReference>
<evidence type="ECO:0000256" key="3">
    <source>
        <dbReference type="ARBA" id="ARBA00022448"/>
    </source>
</evidence>
<dbReference type="NCBIfam" id="TIGR01297">
    <property type="entry name" value="CDF"/>
    <property type="match status" value="1"/>
</dbReference>
<dbReference type="InterPro" id="IPR027470">
    <property type="entry name" value="Cation_efflux_CTD"/>
</dbReference>
<dbReference type="RefSeq" id="WP_086041835.1">
    <property type="nucleotide sequence ID" value="NZ_CBCRZA010000013.1"/>
</dbReference>
<name>A0A1W7A955_9STAP</name>
<sequence>MRRTNSPEYFHHVEHLKKQDQSRRTLWASLFITLFFTIVEVIGGILSNSLALLSDSMHMLSDVLALGLSMLAIYFASKQPTSNHTFGFLRLEILAAFLNGLALVVISIGICYEGIMRMIHPQEVDVKLMLIISTIGLIVNIVLTIILMRSLKGEDNINVQSALWHFIGDLLNSVGVIVAVAIIYFTGWTLIDPILSILISIIIFRGGYKIVRNAWVILMERVPEGYDSDAIIADIKAFDGVLDVHEFHLWAITTEHYSITAHVVVDNLDGVRNYELINAISKMLKEKYKLGHSTLQVEHLQKNHLDDPYFDDIKKEME</sequence>
<dbReference type="GO" id="GO:0005385">
    <property type="term" value="F:zinc ion transmembrane transporter activity"/>
    <property type="evidence" value="ECO:0007669"/>
    <property type="project" value="TreeGrafter"/>
</dbReference>
<dbReference type="PANTHER" id="PTHR11562:SF17">
    <property type="entry name" value="RE54080P-RELATED"/>
    <property type="match status" value="1"/>
</dbReference>
<feature type="transmembrane region" description="Helical" evidence="8">
    <location>
        <begin position="130"/>
        <end position="151"/>
    </location>
</feature>
<evidence type="ECO:0000256" key="8">
    <source>
        <dbReference type="SAM" id="Phobius"/>
    </source>
</evidence>
<feature type="domain" description="Cation efflux protein transmembrane" evidence="9">
    <location>
        <begin position="26"/>
        <end position="219"/>
    </location>
</feature>
<evidence type="ECO:0000256" key="7">
    <source>
        <dbReference type="ARBA" id="ARBA00023136"/>
    </source>
</evidence>
<feature type="transmembrane region" description="Helical" evidence="8">
    <location>
        <begin position="193"/>
        <end position="211"/>
    </location>
</feature>
<evidence type="ECO:0000256" key="6">
    <source>
        <dbReference type="ARBA" id="ARBA00023065"/>
    </source>
</evidence>
<dbReference type="EMBL" id="CP021059">
    <property type="protein sequence ID" value="ARQ06149.1"/>
    <property type="molecule type" value="Genomic_DNA"/>
</dbReference>
<feature type="transmembrane region" description="Helical" evidence="8">
    <location>
        <begin position="88"/>
        <end position="110"/>
    </location>
</feature>